<evidence type="ECO:0000313" key="1">
    <source>
        <dbReference type="EMBL" id="RLN05576.1"/>
    </source>
</evidence>
<dbReference type="Proteomes" id="UP000275267">
    <property type="component" value="Unassembled WGS sequence"/>
</dbReference>
<reference evidence="2" key="1">
    <citation type="journal article" date="2019" name="Nat. Commun.">
        <title>The genome of broomcorn millet.</title>
        <authorList>
            <person name="Zou C."/>
            <person name="Miki D."/>
            <person name="Li D."/>
            <person name="Tang Q."/>
            <person name="Xiao L."/>
            <person name="Rajput S."/>
            <person name="Deng P."/>
            <person name="Jia W."/>
            <person name="Huang R."/>
            <person name="Zhang M."/>
            <person name="Sun Y."/>
            <person name="Hu J."/>
            <person name="Fu X."/>
            <person name="Schnable P.S."/>
            <person name="Li F."/>
            <person name="Zhang H."/>
            <person name="Feng B."/>
            <person name="Zhu X."/>
            <person name="Liu R."/>
            <person name="Schnable J.C."/>
            <person name="Zhu J.-K."/>
            <person name="Zhang H."/>
        </authorList>
    </citation>
    <scope>NUCLEOTIDE SEQUENCE [LARGE SCALE GENOMIC DNA]</scope>
</reference>
<dbReference type="AlphaFoldDB" id="A0A3L6RM92"/>
<proteinExistence type="predicted"/>
<evidence type="ECO:0000313" key="2">
    <source>
        <dbReference type="Proteomes" id="UP000275267"/>
    </source>
</evidence>
<accession>A0A3L6RM92</accession>
<dbReference type="OrthoDB" id="1735214at2759"/>
<keyword evidence="2" id="KW-1185">Reference proteome</keyword>
<dbReference type="EMBL" id="PQIB02000008">
    <property type="protein sequence ID" value="RLN05576.1"/>
    <property type="molecule type" value="Genomic_DNA"/>
</dbReference>
<comment type="caution">
    <text evidence="1">The sequence shown here is derived from an EMBL/GenBank/DDBJ whole genome shotgun (WGS) entry which is preliminary data.</text>
</comment>
<name>A0A3L6RM92_PANMI</name>
<gene>
    <name evidence="1" type="ORF">C2845_PM13G10410</name>
</gene>
<organism evidence="1 2">
    <name type="scientific">Panicum miliaceum</name>
    <name type="common">Proso millet</name>
    <name type="synonym">Broomcorn millet</name>
    <dbReference type="NCBI Taxonomy" id="4540"/>
    <lineage>
        <taxon>Eukaryota</taxon>
        <taxon>Viridiplantae</taxon>
        <taxon>Streptophyta</taxon>
        <taxon>Embryophyta</taxon>
        <taxon>Tracheophyta</taxon>
        <taxon>Spermatophyta</taxon>
        <taxon>Magnoliopsida</taxon>
        <taxon>Liliopsida</taxon>
        <taxon>Poales</taxon>
        <taxon>Poaceae</taxon>
        <taxon>PACMAD clade</taxon>
        <taxon>Panicoideae</taxon>
        <taxon>Panicodae</taxon>
        <taxon>Paniceae</taxon>
        <taxon>Panicinae</taxon>
        <taxon>Panicum</taxon>
        <taxon>Panicum sect. Panicum</taxon>
    </lineage>
</organism>
<sequence length="134" mass="15045">MEGISHVHGWSSYSSVLCSYCHTIAPAIKVPKWFISAAGKIRKGFLLKGRKEVNGGCCLVAWEKVCMPIEFGGLGIHNLEIVGWALQMRWLWLEKTRPHLTSARWKRSQRPTCHSAPIFTAKGPSPLPDHLILQ</sequence>
<protein>
    <submittedName>
        <fullName evidence="1">Uncharacterized protein</fullName>
    </submittedName>
</protein>